<dbReference type="SUPFAM" id="SSF48179">
    <property type="entry name" value="6-phosphogluconate dehydrogenase C-terminal domain-like"/>
    <property type="match status" value="1"/>
</dbReference>
<dbReference type="AlphaFoldDB" id="A0A6J6I5F8"/>
<feature type="domain" description="DUF2520" evidence="1">
    <location>
        <begin position="116"/>
        <end position="236"/>
    </location>
</feature>
<sequence length="256" mass="26816">MDSPRAIRVIGPGRAGGSLGDALSLAGWNVQEPIRRGDDVSRAAFGVDLVIIATPDAAIAEVASQIEPVPTTVVTHMAGSLGLDVLGDHPRRAAIHPLVALPDRETGSLRLRSDAWFAVAADGSEALGLVDELVAALGGRSFVVADDRRAEYHAAAVIASNHLVALLGQVERVASSAGIPFDAFLELARSTIENVARLGPTKALTGPAARGDWATIERHRAALPDDELEAYDALLRAARRLVDGAERGNDVLPDND</sequence>
<dbReference type="InterPro" id="IPR037108">
    <property type="entry name" value="TM1727-like_C_sf"/>
</dbReference>
<dbReference type="EMBL" id="CAEZUP010000091">
    <property type="protein sequence ID" value="CAB4619833.1"/>
    <property type="molecule type" value="Genomic_DNA"/>
</dbReference>
<organism evidence="2">
    <name type="scientific">freshwater metagenome</name>
    <dbReference type="NCBI Taxonomy" id="449393"/>
    <lineage>
        <taxon>unclassified sequences</taxon>
        <taxon>metagenomes</taxon>
        <taxon>ecological metagenomes</taxon>
    </lineage>
</organism>
<evidence type="ECO:0000313" key="2">
    <source>
        <dbReference type="EMBL" id="CAB4619833.1"/>
    </source>
</evidence>
<proteinExistence type="predicted"/>
<dbReference type="Pfam" id="PF10728">
    <property type="entry name" value="DUF2520"/>
    <property type="match status" value="1"/>
</dbReference>
<evidence type="ECO:0000259" key="1">
    <source>
        <dbReference type="Pfam" id="PF10728"/>
    </source>
</evidence>
<dbReference type="PANTHER" id="PTHR40459">
    <property type="entry name" value="CONSERVED HYPOTHETICAL ALANINE AND LEUCINE RICH PROTEIN"/>
    <property type="match status" value="1"/>
</dbReference>
<reference evidence="2" key="1">
    <citation type="submission" date="2020-05" db="EMBL/GenBank/DDBJ databases">
        <authorList>
            <person name="Chiriac C."/>
            <person name="Salcher M."/>
            <person name="Ghai R."/>
            <person name="Kavagutti S V."/>
        </authorList>
    </citation>
    <scope>NUCLEOTIDE SEQUENCE</scope>
</reference>
<protein>
    <submittedName>
        <fullName evidence="2">Unannotated protein</fullName>
    </submittedName>
</protein>
<dbReference type="PANTHER" id="PTHR40459:SF1">
    <property type="entry name" value="CONSERVED HYPOTHETICAL ALANINE AND LEUCINE RICH PROTEIN"/>
    <property type="match status" value="1"/>
</dbReference>
<name>A0A6J6I5F8_9ZZZZ</name>
<dbReference type="InterPro" id="IPR036291">
    <property type="entry name" value="NAD(P)-bd_dom_sf"/>
</dbReference>
<dbReference type="InterPro" id="IPR018931">
    <property type="entry name" value="DUF2520"/>
</dbReference>
<dbReference type="InterPro" id="IPR008927">
    <property type="entry name" value="6-PGluconate_DH-like_C_sf"/>
</dbReference>
<gene>
    <name evidence="2" type="ORF">UFOPK1835_01688</name>
</gene>
<dbReference type="Gene3D" id="3.40.50.720">
    <property type="entry name" value="NAD(P)-binding Rossmann-like Domain"/>
    <property type="match status" value="1"/>
</dbReference>
<accession>A0A6J6I5F8</accession>
<dbReference type="Gene3D" id="1.10.1040.20">
    <property type="entry name" value="ProC-like, C-terminal domain"/>
    <property type="match status" value="1"/>
</dbReference>
<dbReference type="SUPFAM" id="SSF51735">
    <property type="entry name" value="NAD(P)-binding Rossmann-fold domains"/>
    <property type="match status" value="1"/>
</dbReference>